<dbReference type="VEuPathDB" id="FungiDB:QG37_03399"/>
<accession>A0A0L0P057</accession>
<feature type="compositionally biased region" description="Basic and acidic residues" evidence="1">
    <location>
        <begin position="74"/>
        <end position="98"/>
    </location>
</feature>
<organism evidence="2 3">
    <name type="scientific">Candidozyma auris</name>
    <name type="common">Yeast</name>
    <name type="synonym">Candida auris</name>
    <dbReference type="NCBI Taxonomy" id="498019"/>
    <lineage>
        <taxon>Eukaryota</taxon>
        <taxon>Fungi</taxon>
        <taxon>Dikarya</taxon>
        <taxon>Ascomycota</taxon>
        <taxon>Saccharomycotina</taxon>
        <taxon>Pichiomycetes</taxon>
        <taxon>Metschnikowiaceae</taxon>
        <taxon>Candidozyma</taxon>
    </lineage>
</organism>
<evidence type="ECO:0000313" key="2">
    <source>
        <dbReference type="EMBL" id="KND99609.1"/>
    </source>
</evidence>
<dbReference type="AlphaFoldDB" id="A0A0L0P057"/>
<sequence>MEKKKKYESRKKVKKSKSRVMIFLAKTWAVASYHDTGKRRYRRAEVQFVKESRGWNKCRSEKLGKQVTENGGASEEHRKMRGRLQIEENEKGPSDRSPLKNHEIWLWLVSFSEAGGWHSYLKKRCFGALAAKKKARRSANLQCVTT</sequence>
<comment type="caution">
    <text evidence="2">The sequence shown here is derived from an EMBL/GenBank/DDBJ whole genome shotgun (WGS) entry which is preliminary data.</text>
</comment>
<gene>
    <name evidence="2" type="ORF">QG37_03399</name>
</gene>
<evidence type="ECO:0000313" key="3">
    <source>
        <dbReference type="Proteomes" id="UP000037122"/>
    </source>
</evidence>
<reference evidence="3" key="1">
    <citation type="journal article" date="2015" name="BMC Genomics">
        <title>Draft genome of a commonly misdiagnosed multidrug resistant pathogen Candida auris.</title>
        <authorList>
            <person name="Chatterjee S."/>
            <person name="Alampalli S.V."/>
            <person name="Nageshan R.K."/>
            <person name="Chettiar S.T."/>
            <person name="Joshi S."/>
            <person name="Tatu U.S."/>
        </authorList>
    </citation>
    <scope>NUCLEOTIDE SEQUENCE [LARGE SCALE GENOMIC DNA]</scope>
    <source>
        <strain evidence="3">6684</strain>
    </source>
</reference>
<protein>
    <submittedName>
        <fullName evidence="2">Uncharacterized protein</fullName>
    </submittedName>
</protein>
<dbReference type="EMBL" id="LGST01000022">
    <property type="protein sequence ID" value="KND99609.1"/>
    <property type="molecule type" value="Genomic_DNA"/>
</dbReference>
<feature type="region of interest" description="Disordered" evidence="1">
    <location>
        <begin position="63"/>
        <end position="98"/>
    </location>
</feature>
<dbReference type="Proteomes" id="UP000037122">
    <property type="component" value="Unassembled WGS sequence"/>
</dbReference>
<name>A0A0L0P057_CANAR</name>
<proteinExistence type="predicted"/>
<evidence type="ECO:0000256" key="1">
    <source>
        <dbReference type="SAM" id="MobiDB-lite"/>
    </source>
</evidence>